<dbReference type="AlphaFoldDB" id="A0A2U1NZ27"/>
<sequence length="215" mass="23915">MATAGFSESNFLGEGGFADMYKGVLPNGKEVAVKKLKTGSGQGEPRDRPVMEFPARLRIALGAAKGIAYLHDDCDPKIIHRDIKSANILIACNFEAKVADYYLYTAQVSSVTLDLQLTMFTLYHRYLAPEFVATGKLTFQCDVFSYGVVLLELITGRRQVDAARTSMDDTLVKWASPLLTRSMDDDCFDFGADPRLQKQYNHSEMARMVSCAVMR</sequence>
<dbReference type="InterPro" id="IPR011009">
    <property type="entry name" value="Kinase-like_dom_sf"/>
</dbReference>
<evidence type="ECO:0000256" key="1">
    <source>
        <dbReference type="ARBA" id="ARBA00004162"/>
    </source>
</evidence>
<evidence type="ECO:0000256" key="7">
    <source>
        <dbReference type="ARBA" id="ARBA00022840"/>
    </source>
</evidence>
<dbReference type="GO" id="GO:0004674">
    <property type="term" value="F:protein serine/threonine kinase activity"/>
    <property type="evidence" value="ECO:0007669"/>
    <property type="project" value="UniProtKB-KW"/>
</dbReference>
<protein>
    <recommendedName>
        <fullName evidence="2">non-specific serine/threonine protein kinase</fullName>
        <ecNumber evidence="2">2.7.11.1</ecNumber>
    </recommendedName>
</protein>
<keyword evidence="14" id="KW-1185">Reference proteome</keyword>
<dbReference type="InterPro" id="IPR000719">
    <property type="entry name" value="Prot_kinase_dom"/>
</dbReference>
<evidence type="ECO:0000256" key="6">
    <source>
        <dbReference type="ARBA" id="ARBA00022741"/>
    </source>
</evidence>
<keyword evidence="13" id="KW-0675">Receptor</keyword>
<evidence type="ECO:0000256" key="8">
    <source>
        <dbReference type="ARBA" id="ARBA00022989"/>
    </source>
</evidence>
<dbReference type="STRING" id="35608.A0A2U1NZ27"/>
<evidence type="ECO:0000313" key="14">
    <source>
        <dbReference type="Proteomes" id="UP000245207"/>
    </source>
</evidence>
<dbReference type="InterPro" id="IPR008271">
    <property type="entry name" value="Ser/Thr_kinase_AS"/>
</dbReference>
<comment type="caution">
    <text evidence="13">The sequence shown here is derived from an EMBL/GenBank/DDBJ whole genome shotgun (WGS) entry which is preliminary data.</text>
</comment>
<evidence type="ECO:0000256" key="5">
    <source>
        <dbReference type="ARBA" id="ARBA00022692"/>
    </source>
</evidence>
<evidence type="ECO:0000256" key="10">
    <source>
        <dbReference type="ARBA" id="ARBA00047899"/>
    </source>
</evidence>
<accession>A0A2U1NZ27</accession>
<dbReference type="Gene3D" id="3.30.200.20">
    <property type="entry name" value="Phosphorylase Kinase, domain 1"/>
    <property type="match status" value="1"/>
</dbReference>
<dbReference type="GO" id="GO:0005524">
    <property type="term" value="F:ATP binding"/>
    <property type="evidence" value="ECO:0007669"/>
    <property type="project" value="UniProtKB-KW"/>
</dbReference>
<comment type="subcellular location">
    <subcellularLocation>
        <location evidence="1">Cell membrane</location>
        <topology evidence="1">Single-pass membrane protein</topology>
    </subcellularLocation>
</comment>
<evidence type="ECO:0000313" key="13">
    <source>
        <dbReference type="EMBL" id="PWA78765.1"/>
    </source>
</evidence>
<keyword evidence="3" id="KW-0723">Serine/threonine-protein kinase</keyword>
<dbReference type="PROSITE" id="PS00108">
    <property type="entry name" value="PROTEIN_KINASE_ST"/>
    <property type="match status" value="1"/>
</dbReference>
<evidence type="ECO:0000259" key="12">
    <source>
        <dbReference type="PROSITE" id="PS50011"/>
    </source>
</evidence>
<proteinExistence type="predicted"/>
<dbReference type="SMART" id="SM00220">
    <property type="entry name" value="S_TKc"/>
    <property type="match status" value="1"/>
</dbReference>
<comment type="catalytic activity">
    <reaction evidence="11">
        <text>L-seryl-[protein] + ATP = O-phospho-L-seryl-[protein] + ADP + H(+)</text>
        <dbReference type="Rhea" id="RHEA:17989"/>
        <dbReference type="Rhea" id="RHEA-COMP:9863"/>
        <dbReference type="Rhea" id="RHEA-COMP:11604"/>
        <dbReference type="ChEBI" id="CHEBI:15378"/>
        <dbReference type="ChEBI" id="CHEBI:29999"/>
        <dbReference type="ChEBI" id="CHEBI:30616"/>
        <dbReference type="ChEBI" id="CHEBI:83421"/>
        <dbReference type="ChEBI" id="CHEBI:456216"/>
        <dbReference type="EC" id="2.7.11.1"/>
    </reaction>
</comment>
<keyword evidence="13" id="KW-0418">Kinase</keyword>
<keyword evidence="8" id="KW-1133">Transmembrane helix</keyword>
<keyword evidence="9" id="KW-0472">Membrane</keyword>
<gene>
    <name evidence="13" type="ORF">CTI12_AA203900</name>
</gene>
<organism evidence="13 14">
    <name type="scientific">Artemisia annua</name>
    <name type="common">Sweet wormwood</name>
    <dbReference type="NCBI Taxonomy" id="35608"/>
    <lineage>
        <taxon>Eukaryota</taxon>
        <taxon>Viridiplantae</taxon>
        <taxon>Streptophyta</taxon>
        <taxon>Embryophyta</taxon>
        <taxon>Tracheophyta</taxon>
        <taxon>Spermatophyta</taxon>
        <taxon>Magnoliopsida</taxon>
        <taxon>eudicotyledons</taxon>
        <taxon>Gunneridae</taxon>
        <taxon>Pentapetalae</taxon>
        <taxon>asterids</taxon>
        <taxon>campanulids</taxon>
        <taxon>Asterales</taxon>
        <taxon>Asteraceae</taxon>
        <taxon>Asteroideae</taxon>
        <taxon>Anthemideae</taxon>
        <taxon>Artemisiinae</taxon>
        <taxon>Artemisia</taxon>
    </lineage>
</organism>
<evidence type="ECO:0000256" key="9">
    <source>
        <dbReference type="ARBA" id="ARBA00023136"/>
    </source>
</evidence>
<dbReference type="SUPFAM" id="SSF56112">
    <property type="entry name" value="Protein kinase-like (PK-like)"/>
    <property type="match status" value="1"/>
</dbReference>
<keyword evidence="5" id="KW-0812">Transmembrane</keyword>
<dbReference type="Gene3D" id="1.10.510.10">
    <property type="entry name" value="Transferase(Phosphotransferase) domain 1"/>
    <property type="match status" value="1"/>
</dbReference>
<evidence type="ECO:0000256" key="11">
    <source>
        <dbReference type="ARBA" id="ARBA00048679"/>
    </source>
</evidence>
<dbReference type="PROSITE" id="PS50011">
    <property type="entry name" value="PROTEIN_KINASE_DOM"/>
    <property type="match status" value="1"/>
</dbReference>
<dbReference type="Proteomes" id="UP000245207">
    <property type="component" value="Unassembled WGS sequence"/>
</dbReference>
<evidence type="ECO:0000256" key="4">
    <source>
        <dbReference type="ARBA" id="ARBA00022679"/>
    </source>
</evidence>
<keyword evidence="7" id="KW-0067">ATP-binding</keyword>
<comment type="catalytic activity">
    <reaction evidence="10">
        <text>L-threonyl-[protein] + ATP = O-phospho-L-threonyl-[protein] + ADP + H(+)</text>
        <dbReference type="Rhea" id="RHEA:46608"/>
        <dbReference type="Rhea" id="RHEA-COMP:11060"/>
        <dbReference type="Rhea" id="RHEA-COMP:11605"/>
        <dbReference type="ChEBI" id="CHEBI:15378"/>
        <dbReference type="ChEBI" id="CHEBI:30013"/>
        <dbReference type="ChEBI" id="CHEBI:30616"/>
        <dbReference type="ChEBI" id="CHEBI:61977"/>
        <dbReference type="ChEBI" id="CHEBI:456216"/>
        <dbReference type="EC" id="2.7.11.1"/>
    </reaction>
</comment>
<feature type="domain" description="Protein kinase" evidence="12">
    <location>
        <begin position="1"/>
        <end position="215"/>
    </location>
</feature>
<keyword evidence="4" id="KW-0808">Transferase</keyword>
<evidence type="ECO:0000256" key="3">
    <source>
        <dbReference type="ARBA" id="ARBA00022527"/>
    </source>
</evidence>
<reference evidence="13 14" key="1">
    <citation type="journal article" date="2018" name="Mol. Plant">
        <title>The genome of Artemisia annua provides insight into the evolution of Asteraceae family and artemisinin biosynthesis.</title>
        <authorList>
            <person name="Shen Q."/>
            <person name="Zhang L."/>
            <person name="Liao Z."/>
            <person name="Wang S."/>
            <person name="Yan T."/>
            <person name="Shi P."/>
            <person name="Liu M."/>
            <person name="Fu X."/>
            <person name="Pan Q."/>
            <person name="Wang Y."/>
            <person name="Lv Z."/>
            <person name="Lu X."/>
            <person name="Zhang F."/>
            <person name="Jiang W."/>
            <person name="Ma Y."/>
            <person name="Chen M."/>
            <person name="Hao X."/>
            <person name="Li L."/>
            <person name="Tang Y."/>
            <person name="Lv G."/>
            <person name="Zhou Y."/>
            <person name="Sun X."/>
            <person name="Brodelius P.E."/>
            <person name="Rose J.K.C."/>
            <person name="Tang K."/>
        </authorList>
    </citation>
    <scope>NUCLEOTIDE SEQUENCE [LARGE SCALE GENOMIC DNA]</scope>
    <source>
        <strain evidence="14">cv. Huhao1</strain>
        <tissue evidence="13">Leaf</tissue>
    </source>
</reference>
<evidence type="ECO:0000256" key="2">
    <source>
        <dbReference type="ARBA" id="ARBA00012513"/>
    </source>
</evidence>
<dbReference type="EC" id="2.7.11.1" evidence="2"/>
<keyword evidence="6" id="KW-0547">Nucleotide-binding</keyword>
<dbReference type="EMBL" id="PKPP01001947">
    <property type="protein sequence ID" value="PWA78765.1"/>
    <property type="molecule type" value="Genomic_DNA"/>
</dbReference>
<dbReference type="PANTHER" id="PTHR47982:SF12">
    <property type="entry name" value="NON-SPECIFIC SERINE_THREONINE PROTEIN KINASE"/>
    <property type="match status" value="1"/>
</dbReference>
<dbReference type="InterPro" id="IPR047117">
    <property type="entry name" value="PERK1-13-like"/>
</dbReference>
<dbReference type="Pfam" id="PF00069">
    <property type="entry name" value="Pkinase"/>
    <property type="match status" value="1"/>
</dbReference>
<dbReference type="GO" id="GO:0005886">
    <property type="term" value="C:plasma membrane"/>
    <property type="evidence" value="ECO:0007669"/>
    <property type="project" value="UniProtKB-SubCell"/>
</dbReference>
<name>A0A2U1NZ27_ARTAN</name>
<dbReference type="OrthoDB" id="4062651at2759"/>
<dbReference type="PANTHER" id="PTHR47982">
    <property type="entry name" value="PROLINE-RICH RECEPTOR-LIKE PROTEIN KINASE PERK4"/>
    <property type="match status" value="1"/>
</dbReference>